<comment type="caution">
    <text evidence="6">The sequence shown here is derived from an EMBL/GenBank/DDBJ whole genome shotgun (WGS) entry which is preliminary data.</text>
</comment>
<sequence length="351" mass="38216">MEQSSKAEMVMPDRREWMGEQQDFNQTKTRNILKVNQRPPLLLNIALALQHLRCWSLSGHLKLPLYPVVGRLSVLLSVLLVWVVCAPLQHCGHITLHSVSELLFKNKLNTPPFPYWKAVNTSNQFSPDSTAAWLILPYPGLGLPLLSGDSIAAGIAAGLSSCISSQAVYVLTARLLNAPTPPAQACNRGLSVEGLGSVITGLMGAPVGFCSSVPNACAVLSVTYTVASATGITYLQYTDIDSGRNIFNTGFTVFMSLVLPRWFRSQPGFISTGTLSEKGFERDQSTRKIQSLADKALENRQSLVAVYEAPQPVRKVLDLPGLRSFPFCACRSLEMEKMTVTAAEISGLLPH</sequence>
<accession>A0A556TW81</accession>
<proteinExistence type="inferred from homology"/>
<evidence type="ECO:0000256" key="1">
    <source>
        <dbReference type="ARBA" id="ARBA00004141"/>
    </source>
</evidence>
<evidence type="ECO:0000313" key="7">
    <source>
        <dbReference type="Proteomes" id="UP000319801"/>
    </source>
</evidence>
<dbReference type="GO" id="GO:0022857">
    <property type="term" value="F:transmembrane transporter activity"/>
    <property type="evidence" value="ECO:0007669"/>
    <property type="project" value="InterPro"/>
</dbReference>
<keyword evidence="3" id="KW-0812">Transmembrane</keyword>
<dbReference type="EMBL" id="VCAZ01000023">
    <property type="protein sequence ID" value="TSK92893.1"/>
    <property type="molecule type" value="Genomic_DNA"/>
</dbReference>
<dbReference type="GO" id="GO:0016020">
    <property type="term" value="C:membrane"/>
    <property type="evidence" value="ECO:0007669"/>
    <property type="project" value="UniProtKB-SubCell"/>
</dbReference>
<dbReference type="InterPro" id="IPR006043">
    <property type="entry name" value="NCS2"/>
</dbReference>
<reference evidence="6 7" key="1">
    <citation type="journal article" date="2019" name="Genome Biol. Evol.">
        <title>Whole-Genome Sequencing of the Giant Devil Catfish, Bagarius yarrelli.</title>
        <authorList>
            <person name="Jiang W."/>
            <person name="Lv Y."/>
            <person name="Cheng L."/>
            <person name="Yang K."/>
            <person name="Chao B."/>
            <person name="Wang X."/>
            <person name="Li Y."/>
            <person name="Pan X."/>
            <person name="You X."/>
            <person name="Zhang Y."/>
            <person name="Yang J."/>
            <person name="Li J."/>
            <person name="Zhang X."/>
            <person name="Liu S."/>
            <person name="Sun C."/>
            <person name="Yang J."/>
            <person name="Shi Q."/>
        </authorList>
    </citation>
    <scope>NUCLEOTIDE SEQUENCE [LARGE SCALE GENOMIC DNA]</scope>
    <source>
        <strain evidence="6">JWS20170419001</strain>
        <tissue evidence="6">Muscle</tissue>
    </source>
</reference>
<keyword evidence="5" id="KW-0472">Membrane</keyword>
<dbReference type="OrthoDB" id="1641903at2759"/>
<name>A0A556TW81_BAGYA</name>
<comment type="similarity">
    <text evidence="2">Belongs to the nucleobase:cation symporter-2 (NCS2) (TC 2.A.40) family.</text>
</comment>
<comment type="subcellular location">
    <subcellularLocation>
        <location evidence="1">Membrane</location>
        <topology evidence="1">Multi-pass membrane protein</topology>
    </subcellularLocation>
</comment>
<dbReference type="Proteomes" id="UP000319801">
    <property type="component" value="Unassembled WGS sequence"/>
</dbReference>
<evidence type="ECO:0000256" key="5">
    <source>
        <dbReference type="ARBA" id="ARBA00023136"/>
    </source>
</evidence>
<keyword evidence="4" id="KW-1133">Transmembrane helix</keyword>
<organism evidence="6 7">
    <name type="scientific">Bagarius yarrelli</name>
    <name type="common">Goonch</name>
    <name type="synonym">Bagrus yarrelli</name>
    <dbReference type="NCBI Taxonomy" id="175774"/>
    <lineage>
        <taxon>Eukaryota</taxon>
        <taxon>Metazoa</taxon>
        <taxon>Chordata</taxon>
        <taxon>Craniata</taxon>
        <taxon>Vertebrata</taxon>
        <taxon>Euteleostomi</taxon>
        <taxon>Actinopterygii</taxon>
        <taxon>Neopterygii</taxon>
        <taxon>Teleostei</taxon>
        <taxon>Ostariophysi</taxon>
        <taxon>Siluriformes</taxon>
        <taxon>Sisoridae</taxon>
        <taxon>Sisorinae</taxon>
        <taxon>Bagarius</taxon>
    </lineage>
</organism>
<evidence type="ECO:0000313" key="6">
    <source>
        <dbReference type="EMBL" id="TSK92893.1"/>
    </source>
</evidence>
<evidence type="ECO:0000256" key="3">
    <source>
        <dbReference type="ARBA" id="ARBA00022692"/>
    </source>
</evidence>
<dbReference type="PANTHER" id="PTHR11119">
    <property type="entry name" value="XANTHINE-URACIL / VITAMIN C PERMEASE FAMILY MEMBER"/>
    <property type="match status" value="1"/>
</dbReference>
<evidence type="ECO:0000256" key="4">
    <source>
        <dbReference type="ARBA" id="ARBA00022989"/>
    </source>
</evidence>
<evidence type="ECO:0000256" key="2">
    <source>
        <dbReference type="ARBA" id="ARBA00008821"/>
    </source>
</evidence>
<gene>
    <name evidence="6" type="ORF">Baya_5607</name>
</gene>
<dbReference type="AlphaFoldDB" id="A0A556TW81"/>
<dbReference type="Pfam" id="PF00860">
    <property type="entry name" value="Xan_ur_permease"/>
    <property type="match status" value="1"/>
</dbReference>
<protein>
    <submittedName>
        <fullName evidence="6">Solute carrier family 23 member 3</fullName>
    </submittedName>
</protein>
<keyword evidence="7" id="KW-1185">Reference proteome</keyword>